<proteinExistence type="predicted"/>
<feature type="transmembrane region" description="Helical" evidence="2">
    <location>
        <begin position="313"/>
        <end position="335"/>
    </location>
</feature>
<evidence type="ECO:0000313" key="4">
    <source>
        <dbReference type="Proteomes" id="UP001328107"/>
    </source>
</evidence>
<feature type="transmembrane region" description="Helical" evidence="2">
    <location>
        <begin position="177"/>
        <end position="202"/>
    </location>
</feature>
<feature type="transmembrane region" description="Helical" evidence="2">
    <location>
        <begin position="222"/>
        <end position="243"/>
    </location>
</feature>
<keyword evidence="2" id="KW-1133">Transmembrane helix</keyword>
<feature type="transmembrane region" description="Helical" evidence="2">
    <location>
        <begin position="255"/>
        <end position="282"/>
    </location>
</feature>
<dbReference type="PANTHER" id="PTHR43243">
    <property type="entry name" value="INNER MEMBRANE TRANSPORTER YGJI-RELATED"/>
    <property type="match status" value="1"/>
</dbReference>
<dbReference type="GO" id="GO:0015171">
    <property type="term" value="F:amino acid transmembrane transporter activity"/>
    <property type="evidence" value="ECO:0007669"/>
    <property type="project" value="TreeGrafter"/>
</dbReference>
<keyword evidence="2" id="KW-0812">Transmembrane</keyword>
<keyword evidence="2" id="KW-0472">Membrane</keyword>
<dbReference type="PANTHER" id="PTHR43243:SF20">
    <property type="entry name" value="CATIONIC AMINO ACID TRANSPORTER 3"/>
    <property type="match status" value="1"/>
</dbReference>
<dbReference type="GO" id="GO:0005886">
    <property type="term" value="C:plasma membrane"/>
    <property type="evidence" value="ECO:0007669"/>
    <property type="project" value="TreeGrafter"/>
</dbReference>
<feature type="transmembrane region" description="Helical" evidence="2">
    <location>
        <begin position="147"/>
        <end position="170"/>
    </location>
</feature>
<comment type="caution">
    <text evidence="3">The sequence shown here is derived from an EMBL/GenBank/DDBJ whole genome shotgun (WGS) entry which is preliminary data.</text>
</comment>
<evidence type="ECO:0008006" key="5">
    <source>
        <dbReference type="Google" id="ProtNLM"/>
    </source>
</evidence>
<reference evidence="4" key="1">
    <citation type="submission" date="2022-10" db="EMBL/GenBank/DDBJ databases">
        <title>Genome assembly of Pristionchus species.</title>
        <authorList>
            <person name="Yoshida K."/>
            <person name="Sommer R.J."/>
        </authorList>
    </citation>
    <scope>NUCLEOTIDE SEQUENCE [LARGE SCALE GENOMIC DNA]</scope>
    <source>
        <strain evidence="4">RS5460</strain>
    </source>
</reference>
<gene>
    <name evidence="3" type="ORF">PMAYCL1PPCAC_03978</name>
</gene>
<feature type="transmembrane region" description="Helical" evidence="2">
    <location>
        <begin position="55"/>
        <end position="74"/>
    </location>
</feature>
<dbReference type="EMBL" id="BTRK01000001">
    <property type="protein sequence ID" value="GMR33783.1"/>
    <property type="molecule type" value="Genomic_DNA"/>
</dbReference>
<evidence type="ECO:0000256" key="1">
    <source>
        <dbReference type="SAM" id="MobiDB-lite"/>
    </source>
</evidence>
<feature type="transmembrane region" description="Helical" evidence="2">
    <location>
        <begin position="21"/>
        <end position="43"/>
    </location>
</feature>
<sequence length="682" mass="73336">AGYGSDMDDGFLLHSEQKRRLGPVSLFSIVLSLCLPFTVFVILPYSLVSLAGPSTLIGVIAATVILLLTVLHSSELSCAVPRSYCTIHVASSSHGSLSAVLISMIELVDCLALGALLAKASAAHTNVLFRDIFKEFLDVRLGIDGRLAIWLLDESIDLTCMALLLMAFLLMSGSLKVVGTVSFCLLLLSSLVVVSCSLVAFFHADPVNWIEAPFFIGGLDGILKSSCAVLAGLRVPSLVVSLLDDTWQPRKRAPLVLPLLSFFSALFSFLVALTFSLCINVSKISDILLLPNVFHTLNVPAARFVQSYARMRYMLTVASVCGLWGALLSALLPGSRLLLTISGCRLLPLGAIDARQRRSLCLFFVLLLAVLPIKNEHLISIVALSTPLSMLATLSLTITQHYGSRSVGLAKETSRYRRVKNRPPLEAREMSEQSISSFNSSGRESDGDSDYESLPLRGGSSLPAPFTASSYNAVAAREAKGRKHHNCLAHQCNNNGNDVHMYTNEVPELPYYGAFVGGVQRSASDGLDLSSASSSRRSVVLYSGHLLCSLIFAFIARGAIVHIYWPIRLLLCCALLVALIAIARFMCRLPQNALALSVHHRVPLFPLSTLLASGAIVALLSTTQLATVALVGFPVLIGAIIHVIYSCVGGSSEGQSTPPLVIANTEALSQEDERMIAEEHSM</sequence>
<keyword evidence="4" id="KW-1185">Reference proteome</keyword>
<feature type="transmembrane region" description="Helical" evidence="2">
    <location>
        <begin position="628"/>
        <end position="648"/>
    </location>
</feature>
<organism evidence="3 4">
    <name type="scientific">Pristionchus mayeri</name>
    <dbReference type="NCBI Taxonomy" id="1317129"/>
    <lineage>
        <taxon>Eukaryota</taxon>
        <taxon>Metazoa</taxon>
        <taxon>Ecdysozoa</taxon>
        <taxon>Nematoda</taxon>
        <taxon>Chromadorea</taxon>
        <taxon>Rhabditida</taxon>
        <taxon>Rhabditina</taxon>
        <taxon>Diplogasteromorpha</taxon>
        <taxon>Diplogasteroidea</taxon>
        <taxon>Neodiplogasteridae</taxon>
        <taxon>Pristionchus</taxon>
    </lineage>
</organism>
<evidence type="ECO:0000256" key="2">
    <source>
        <dbReference type="SAM" id="Phobius"/>
    </source>
</evidence>
<dbReference type="Proteomes" id="UP001328107">
    <property type="component" value="Unassembled WGS sequence"/>
</dbReference>
<feature type="non-terminal residue" evidence="3">
    <location>
        <position position="1"/>
    </location>
</feature>
<feature type="transmembrane region" description="Helical" evidence="2">
    <location>
        <begin position="604"/>
        <end position="622"/>
    </location>
</feature>
<feature type="region of interest" description="Disordered" evidence="1">
    <location>
        <begin position="418"/>
        <end position="454"/>
    </location>
</feature>
<dbReference type="AlphaFoldDB" id="A0AAN5C1V6"/>
<dbReference type="Gene3D" id="1.20.1740.10">
    <property type="entry name" value="Amino acid/polyamine transporter I"/>
    <property type="match status" value="1"/>
</dbReference>
<evidence type="ECO:0000313" key="3">
    <source>
        <dbReference type="EMBL" id="GMR33783.1"/>
    </source>
</evidence>
<accession>A0AAN5C1V6</accession>
<name>A0AAN5C1V6_9BILA</name>
<feature type="transmembrane region" description="Helical" evidence="2">
    <location>
        <begin position="379"/>
        <end position="398"/>
    </location>
</feature>
<protein>
    <recommendedName>
        <fullName evidence="5">Transmembrane protein</fullName>
    </recommendedName>
</protein>
<feature type="transmembrane region" description="Helical" evidence="2">
    <location>
        <begin position="539"/>
        <end position="557"/>
    </location>
</feature>
<feature type="transmembrane region" description="Helical" evidence="2">
    <location>
        <begin position="563"/>
        <end position="583"/>
    </location>
</feature>
<feature type="compositionally biased region" description="Polar residues" evidence="1">
    <location>
        <begin position="432"/>
        <end position="442"/>
    </location>
</feature>